<reference evidence="2 3" key="1">
    <citation type="submission" date="2018-08" db="EMBL/GenBank/DDBJ databases">
        <title>Genomic Encyclopedia of Type Strains, Phase III (KMG-III): the genomes of soil and plant-associated and newly described type strains.</title>
        <authorList>
            <person name="Whitman W."/>
        </authorList>
    </citation>
    <scope>NUCLEOTIDE SEQUENCE [LARGE SCALE GENOMIC DNA]</scope>
    <source>
        <strain evidence="2 3">CGMCC 1.10966</strain>
    </source>
</reference>
<protein>
    <submittedName>
        <fullName evidence="2">Uncharacterized protein</fullName>
    </submittedName>
</protein>
<dbReference type="EMBL" id="QTTN01000046">
    <property type="protein sequence ID" value="REE66959.1"/>
    <property type="molecule type" value="Genomic_DNA"/>
</dbReference>
<dbReference type="RefSeq" id="WP_181909793.1">
    <property type="nucleotide sequence ID" value="NZ_QTTN01000046.1"/>
</dbReference>
<evidence type="ECO:0000313" key="2">
    <source>
        <dbReference type="EMBL" id="REE66959.1"/>
    </source>
</evidence>
<proteinExistence type="predicted"/>
<evidence type="ECO:0000313" key="3">
    <source>
        <dbReference type="Proteomes" id="UP000256304"/>
    </source>
</evidence>
<keyword evidence="1" id="KW-0175">Coiled coil</keyword>
<accession>A0A3D9R017</accession>
<comment type="caution">
    <text evidence="2">The sequence shown here is derived from an EMBL/GenBank/DDBJ whole genome shotgun (WGS) entry which is preliminary data.</text>
</comment>
<keyword evidence="3" id="KW-1185">Reference proteome</keyword>
<dbReference type="AlphaFoldDB" id="A0A3D9R017"/>
<sequence length="57" mass="6467">MENITALQEQLRLANEEIEALRKDKLRLTQELAKARGMLRAGGADNMSTKLKEALRE</sequence>
<organism evidence="2 3">
    <name type="scientific">Paenibacillus taihuensis</name>
    <dbReference type="NCBI Taxonomy" id="1156355"/>
    <lineage>
        <taxon>Bacteria</taxon>
        <taxon>Bacillati</taxon>
        <taxon>Bacillota</taxon>
        <taxon>Bacilli</taxon>
        <taxon>Bacillales</taxon>
        <taxon>Paenibacillaceae</taxon>
        <taxon>Paenibacillus</taxon>
    </lineage>
</organism>
<name>A0A3D9R017_9BACL</name>
<gene>
    <name evidence="2" type="ORF">A8990_14611</name>
</gene>
<dbReference type="Proteomes" id="UP000256304">
    <property type="component" value="Unassembled WGS sequence"/>
</dbReference>
<evidence type="ECO:0000256" key="1">
    <source>
        <dbReference type="SAM" id="Coils"/>
    </source>
</evidence>
<feature type="coiled-coil region" evidence="1">
    <location>
        <begin position="4"/>
        <end position="38"/>
    </location>
</feature>